<evidence type="ECO:0000256" key="4">
    <source>
        <dbReference type="ARBA" id="ARBA00023136"/>
    </source>
</evidence>
<dbReference type="eggNOG" id="ENOG5031RS0">
    <property type="taxonomic scope" value="Bacteria"/>
</dbReference>
<protein>
    <submittedName>
        <fullName evidence="6">Holin, SPP1 family</fullName>
    </submittedName>
</protein>
<feature type="transmembrane region" description="Helical" evidence="5">
    <location>
        <begin position="53"/>
        <end position="69"/>
    </location>
</feature>
<gene>
    <name evidence="6" type="ORF">BCUN_0377</name>
</gene>
<dbReference type="Proteomes" id="UP000029067">
    <property type="component" value="Unassembled WGS sequence"/>
</dbReference>
<name>A0A087B4D1_9BIFI</name>
<keyword evidence="7" id="KW-1185">Reference proteome</keyword>
<organism evidence="6 7">
    <name type="scientific">Bifidobacterium cuniculi</name>
    <dbReference type="NCBI Taxonomy" id="1688"/>
    <lineage>
        <taxon>Bacteria</taxon>
        <taxon>Bacillati</taxon>
        <taxon>Actinomycetota</taxon>
        <taxon>Actinomycetes</taxon>
        <taxon>Bifidobacteriales</taxon>
        <taxon>Bifidobacteriaceae</taxon>
        <taxon>Bifidobacterium</taxon>
    </lineage>
</organism>
<evidence type="ECO:0000256" key="3">
    <source>
        <dbReference type="ARBA" id="ARBA00022989"/>
    </source>
</evidence>
<accession>A0A087B4D1</accession>
<evidence type="ECO:0000256" key="5">
    <source>
        <dbReference type="SAM" id="Phobius"/>
    </source>
</evidence>
<dbReference type="EMBL" id="JGYV01000001">
    <property type="protein sequence ID" value="KFI65881.1"/>
    <property type="molecule type" value="Genomic_DNA"/>
</dbReference>
<dbReference type="InterPro" id="IPR006479">
    <property type="entry name" value="Holin"/>
</dbReference>
<dbReference type="OrthoDB" id="3240369at2"/>
<keyword evidence="3 5" id="KW-1133">Transmembrane helix</keyword>
<keyword evidence="4 5" id="KW-0472">Membrane</keyword>
<dbReference type="AlphaFoldDB" id="A0A087B4D1"/>
<dbReference type="GO" id="GO:0016020">
    <property type="term" value="C:membrane"/>
    <property type="evidence" value="ECO:0007669"/>
    <property type="project" value="UniProtKB-SubCell"/>
</dbReference>
<feature type="transmembrane region" description="Helical" evidence="5">
    <location>
        <begin position="21"/>
        <end position="41"/>
    </location>
</feature>
<evidence type="ECO:0000256" key="1">
    <source>
        <dbReference type="ARBA" id="ARBA00004370"/>
    </source>
</evidence>
<evidence type="ECO:0000313" key="6">
    <source>
        <dbReference type="EMBL" id="KFI65881.1"/>
    </source>
</evidence>
<keyword evidence="2 5" id="KW-0812">Transmembrane</keyword>
<sequence>MADHATPTTNTGIGKERAKAIATLAVSLYSMISAGCALAGINPLPFTTDQVSAGVFSILSVISVIYAWWKDQNITEAAAAGSVVTRSIKLSQSSGNAADMQAATMDDLVAPEDEVVAVEENPMTPVDDDDETPEA</sequence>
<dbReference type="Pfam" id="PF04688">
    <property type="entry name" value="Holin_SPP1"/>
    <property type="match status" value="1"/>
</dbReference>
<reference evidence="6 7" key="1">
    <citation type="submission" date="2014-03" db="EMBL/GenBank/DDBJ databases">
        <title>Genomics of Bifidobacteria.</title>
        <authorList>
            <person name="Ventura M."/>
            <person name="Milani C."/>
            <person name="Lugli G.A."/>
        </authorList>
    </citation>
    <scope>NUCLEOTIDE SEQUENCE [LARGE SCALE GENOMIC DNA]</scope>
    <source>
        <strain evidence="6 7">LMG 10738</strain>
    </source>
</reference>
<evidence type="ECO:0000313" key="7">
    <source>
        <dbReference type="Proteomes" id="UP000029067"/>
    </source>
</evidence>
<evidence type="ECO:0000256" key="2">
    <source>
        <dbReference type="ARBA" id="ARBA00022692"/>
    </source>
</evidence>
<comment type="subcellular location">
    <subcellularLocation>
        <location evidence="1">Membrane</location>
    </subcellularLocation>
</comment>
<dbReference type="STRING" id="1688.BCUN_0377"/>
<dbReference type="RefSeq" id="WP_051920474.1">
    <property type="nucleotide sequence ID" value="NZ_JGYV01000001.1"/>
</dbReference>
<comment type="caution">
    <text evidence="6">The sequence shown here is derived from an EMBL/GenBank/DDBJ whole genome shotgun (WGS) entry which is preliminary data.</text>
</comment>
<proteinExistence type="predicted"/>